<evidence type="ECO:0000313" key="2">
    <source>
        <dbReference type="EMBL" id="GJS76823.1"/>
    </source>
</evidence>
<feature type="compositionally biased region" description="Polar residues" evidence="1">
    <location>
        <begin position="47"/>
        <end position="59"/>
    </location>
</feature>
<keyword evidence="3" id="KW-1185">Reference proteome</keyword>
<gene>
    <name evidence="2" type="ORF">Tco_0726704</name>
</gene>
<accession>A0ABQ4YI01</accession>
<reference evidence="2" key="1">
    <citation type="journal article" date="2022" name="Int. J. Mol. Sci.">
        <title>Draft Genome of Tanacetum Coccineum: Genomic Comparison of Closely Related Tanacetum-Family Plants.</title>
        <authorList>
            <person name="Yamashiro T."/>
            <person name="Shiraishi A."/>
            <person name="Nakayama K."/>
            <person name="Satake H."/>
        </authorList>
    </citation>
    <scope>NUCLEOTIDE SEQUENCE</scope>
</reference>
<reference evidence="2" key="2">
    <citation type="submission" date="2022-01" db="EMBL/GenBank/DDBJ databases">
        <authorList>
            <person name="Yamashiro T."/>
            <person name="Shiraishi A."/>
            <person name="Satake H."/>
            <person name="Nakayama K."/>
        </authorList>
    </citation>
    <scope>NUCLEOTIDE SEQUENCE</scope>
</reference>
<name>A0ABQ4YI01_9ASTR</name>
<feature type="region of interest" description="Disordered" evidence="1">
    <location>
        <begin position="1"/>
        <end position="59"/>
    </location>
</feature>
<comment type="caution">
    <text evidence="2">The sequence shown here is derived from an EMBL/GenBank/DDBJ whole genome shotgun (WGS) entry which is preliminary data.</text>
</comment>
<dbReference type="Proteomes" id="UP001151760">
    <property type="component" value="Unassembled WGS sequence"/>
</dbReference>
<dbReference type="EMBL" id="BQNB010010404">
    <property type="protein sequence ID" value="GJS76823.1"/>
    <property type="molecule type" value="Genomic_DNA"/>
</dbReference>
<proteinExistence type="predicted"/>
<evidence type="ECO:0000313" key="3">
    <source>
        <dbReference type="Proteomes" id="UP001151760"/>
    </source>
</evidence>
<protein>
    <submittedName>
        <fullName evidence="2">Uncharacterized protein</fullName>
    </submittedName>
</protein>
<sequence>MPEAGMKDKSDDSFDDIGSTSFSGASHPPEPDDTDLMMSPVCVPMGQKNSPDAQSLVKSLSTKGPFVEDLSLRGSKFSPPEILMEEASD</sequence>
<evidence type="ECO:0000256" key="1">
    <source>
        <dbReference type="SAM" id="MobiDB-lite"/>
    </source>
</evidence>
<organism evidence="2 3">
    <name type="scientific">Tanacetum coccineum</name>
    <dbReference type="NCBI Taxonomy" id="301880"/>
    <lineage>
        <taxon>Eukaryota</taxon>
        <taxon>Viridiplantae</taxon>
        <taxon>Streptophyta</taxon>
        <taxon>Embryophyta</taxon>
        <taxon>Tracheophyta</taxon>
        <taxon>Spermatophyta</taxon>
        <taxon>Magnoliopsida</taxon>
        <taxon>eudicotyledons</taxon>
        <taxon>Gunneridae</taxon>
        <taxon>Pentapetalae</taxon>
        <taxon>asterids</taxon>
        <taxon>campanulids</taxon>
        <taxon>Asterales</taxon>
        <taxon>Asteraceae</taxon>
        <taxon>Asteroideae</taxon>
        <taxon>Anthemideae</taxon>
        <taxon>Anthemidinae</taxon>
        <taxon>Tanacetum</taxon>
    </lineage>
</organism>
<feature type="compositionally biased region" description="Basic and acidic residues" evidence="1">
    <location>
        <begin position="1"/>
        <end position="12"/>
    </location>
</feature>